<keyword evidence="1" id="KW-0732">Signal</keyword>
<evidence type="ECO:0000256" key="1">
    <source>
        <dbReference type="SAM" id="SignalP"/>
    </source>
</evidence>
<dbReference type="Pfam" id="PF16956">
    <property type="entry name" value="Porin_7"/>
    <property type="match status" value="2"/>
</dbReference>
<dbReference type="OrthoDB" id="6225858at2"/>
<dbReference type="AlphaFoldDB" id="C5BPJ2"/>
<evidence type="ECO:0000313" key="3">
    <source>
        <dbReference type="Proteomes" id="UP000009080"/>
    </source>
</evidence>
<dbReference type="Proteomes" id="UP000009080">
    <property type="component" value="Chromosome"/>
</dbReference>
<reference evidence="2 3" key="1">
    <citation type="journal article" date="2009" name="PLoS ONE">
        <title>The complete genome of Teredinibacter turnerae T7901: an intracellular endosymbiont of marine wood-boring bivalves (shipworms).</title>
        <authorList>
            <person name="Yang J.C."/>
            <person name="Madupu R."/>
            <person name="Durkin A.S."/>
            <person name="Ekborg N.A."/>
            <person name="Pedamallu C.S."/>
            <person name="Hostetler J.B."/>
            <person name="Radune D."/>
            <person name="Toms B.S."/>
            <person name="Henrissat B."/>
            <person name="Coutinho P.M."/>
            <person name="Schwarz S."/>
            <person name="Field L."/>
            <person name="Trindade-Silva A.E."/>
            <person name="Soares C.A.G."/>
            <person name="Elshahawi S."/>
            <person name="Hanora A."/>
            <person name="Schmidt E.W."/>
            <person name="Haygood M.G."/>
            <person name="Posfai J."/>
            <person name="Benner J."/>
            <person name="Madinger C."/>
            <person name="Nove J."/>
            <person name="Anton B."/>
            <person name="Chaudhary K."/>
            <person name="Foster J."/>
            <person name="Holman A."/>
            <person name="Kumar S."/>
            <person name="Lessard P.A."/>
            <person name="Luyten Y.A."/>
            <person name="Slatko B."/>
            <person name="Wood N."/>
            <person name="Wu B."/>
            <person name="Teplitski M."/>
            <person name="Mougous J.D."/>
            <person name="Ward N."/>
            <person name="Eisen J.A."/>
            <person name="Badger J.H."/>
            <person name="Distel D.L."/>
        </authorList>
    </citation>
    <scope>NUCLEOTIDE SEQUENCE [LARGE SCALE GENOMIC DNA]</scope>
    <source>
        <strain evidence="3">ATCC 39867 / T7901</strain>
    </source>
</reference>
<dbReference type="InterPro" id="IPR031593">
    <property type="entry name" value="Porin_7"/>
</dbReference>
<accession>C5BPJ2</accession>
<dbReference type="HOGENOM" id="CLU_1106686_0_0_6"/>
<dbReference type="KEGG" id="ttu:TERTU_0807"/>
<dbReference type="EMBL" id="CP001614">
    <property type="protein sequence ID" value="ACR11635.1"/>
    <property type="molecule type" value="Genomic_DNA"/>
</dbReference>
<feature type="signal peptide" evidence="1">
    <location>
        <begin position="1"/>
        <end position="28"/>
    </location>
</feature>
<keyword evidence="3" id="KW-1185">Reference proteome</keyword>
<protein>
    <submittedName>
        <fullName evidence="2">Membrane protein</fullName>
    </submittedName>
</protein>
<sequence length="251" mass="27062">MKLDGKLCYSALLCAGVSTGLLANSALAQQTNSYIGEVAGKAGFVDNDADTKYLNASATLYLDPVKENVGPLAEAAFLNRATNFYVYDTITEYYDDNAQDFGIGGEIYIPNSMFYAAASYNRHKDDGNSDGTVTVKAGITPVYGLRLLTAYTEDEGYDLNMEAKYILDLPGAQALNLEAGFRDDDSNTITAAVDFYINSHSSIGVATVDTGADTTYTFRGKHFFTNRFYVGGALTSADAGDSFEVNTGFRF</sequence>
<proteinExistence type="predicted"/>
<organism evidence="2 3">
    <name type="scientific">Teredinibacter turnerae (strain ATCC 39867 / T7901)</name>
    <dbReference type="NCBI Taxonomy" id="377629"/>
    <lineage>
        <taxon>Bacteria</taxon>
        <taxon>Pseudomonadati</taxon>
        <taxon>Pseudomonadota</taxon>
        <taxon>Gammaproteobacteria</taxon>
        <taxon>Cellvibrionales</taxon>
        <taxon>Cellvibrionaceae</taxon>
        <taxon>Teredinibacter</taxon>
    </lineage>
</organism>
<evidence type="ECO:0000313" key="2">
    <source>
        <dbReference type="EMBL" id="ACR11635.1"/>
    </source>
</evidence>
<name>C5BPJ2_TERTT</name>
<dbReference type="RefSeq" id="WP_015817747.1">
    <property type="nucleotide sequence ID" value="NC_012997.1"/>
</dbReference>
<dbReference type="eggNOG" id="ENOG5033H4C">
    <property type="taxonomic scope" value="Bacteria"/>
</dbReference>
<feature type="chain" id="PRO_5002949028" evidence="1">
    <location>
        <begin position="29"/>
        <end position="251"/>
    </location>
</feature>
<gene>
    <name evidence="2" type="ordered locus">TERTU_0807</name>
</gene>